<name>A0A290Q8R6_9BACT</name>
<feature type="chain" id="PRO_5013081092" description="SbsA Ig-like domain-containing protein" evidence="2">
    <location>
        <begin position="20"/>
        <end position="483"/>
    </location>
</feature>
<feature type="region of interest" description="Disordered" evidence="1">
    <location>
        <begin position="320"/>
        <end position="350"/>
    </location>
</feature>
<feature type="region of interest" description="Disordered" evidence="1">
    <location>
        <begin position="363"/>
        <end position="396"/>
    </location>
</feature>
<evidence type="ECO:0000256" key="2">
    <source>
        <dbReference type="SAM" id="SignalP"/>
    </source>
</evidence>
<evidence type="ECO:0000256" key="1">
    <source>
        <dbReference type="SAM" id="MobiDB-lite"/>
    </source>
</evidence>
<dbReference type="AlphaFoldDB" id="A0A290Q8R6"/>
<feature type="compositionally biased region" description="Pro residues" evidence="1">
    <location>
        <begin position="336"/>
        <end position="346"/>
    </location>
</feature>
<dbReference type="KEGG" id="vbh:CMV30_00815"/>
<reference evidence="3 4" key="1">
    <citation type="submission" date="2017-09" db="EMBL/GenBank/DDBJ databases">
        <title>Complete genome sequence of Verrucomicrobial strain HZ-65, isolated from freshwater.</title>
        <authorList>
            <person name="Choi A."/>
        </authorList>
    </citation>
    <scope>NUCLEOTIDE SEQUENCE [LARGE SCALE GENOMIC DNA]</scope>
    <source>
        <strain evidence="3 4">HZ-65</strain>
    </source>
</reference>
<feature type="signal peptide" evidence="2">
    <location>
        <begin position="1"/>
        <end position="19"/>
    </location>
</feature>
<proteinExistence type="predicted"/>
<organism evidence="3 4">
    <name type="scientific">Nibricoccus aquaticus</name>
    <dbReference type="NCBI Taxonomy" id="2576891"/>
    <lineage>
        <taxon>Bacteria</taxon>
        <taxon>Pseudomonadati</taxon>
        <taxon>Verrucomicrobiota</taxon>
        <taxon>Opitutia</taxon>
        <taxon>Opitutales</taxon>
        <taxon>Opitutaceae</taxon>
        <taxon>Nibricoccus</taxon>
    </lineage>
</organism>
<sequence>MKSLLLAASLLSVATFAHAALNTRTAIVATQVVAIDGTGCAEMISWTGGEPHAAIVLSQGPGLATPQKSLGPIAYEPITIEAAMPFSPALQTVVSEMLSGAQTKRTLLLSSLDGSGQPVGENLQASGALLTEIHFPALDASARIPVRVKLVFQADHTSVTSATASIASAGGTRNSDSTANFSLTLPGLPATGVSKIDAFTIRRASITVTSGSTTRYTPGPLTVPDLTVTIGGADITAWQAWRDSFFPNPSTPSPQTLSAVPYKNGTLQLLSSDLHTPLFTLQLTKLGLKRLAQPPVEASTLLKLRAELFCESMSTWTGNGLAQPATPASPAAFTPQPVPTATPPPATKIIPRELDPAQTLSTKTIASAETSPDDKGARDPAGFPRPPSVTRTSYSSSREPALIREYAYYHAATTKAADLIAFYEKALEASGWKETARSEDNSGPAKTYRITSNWTLEKRTVSLTLGDVAPEKTEIYVSLQERR</sequence>
<dbReference type="RefSeq" id="WP_096054261.1">
    <property type="nucleotide sequence ID" value="NZ_CP023344.1"/>
</dbReference>
<dbReference type="OrthoDB" id="9356026at2"/>
<evidence type="ECO:0000313" key="4">
    <source>
        <dbReference type="Proteomes" id="UP000217265"/>
    </source>
</evidence>
<evidence type="ECO:0008006" key="5">
    <source>
        <dbReference type="Google" id="ProtNLM"/>
    </source>
</evidence>
<feature type="compositionally biased region" description="Low complexity" evidence="1">
    <location>
        <begin position="322"/>
        <end position="335"/>
    </location>
</feature>
<keyword evidence="4" id="KW-1185">Reference proteome</keyword>
<gene>
    <name evidence="3" type="ORF">CMV30_00815</name>
</gene>
<evidence type="ECO:0000313" key="3">
    <source>
        <dbReference type="EMBL" id="ATC62626.1"/>
    </source>
</evidence>
<keyword evidence="2" id="KW-0732">Signal</keyword>
<protein>
    <recommendedName>
        <fullName evidence="5">SbsA Ig-like domain-containing protein</fullName>
    </recommendedName>
</protein>
<dbReference type="Proteomes" id="UP000217265">
    <property type="component" value="Chromosome"/>
</dbReference>
<accession>A0A290Q8R6</accession>
<dbReference type="EMBL" id="CP023344">
    <property type="protein sequence ID" value="ATC62626.1"/>
    <property type="molecule type" value="Genomic_DNA"/>
</dbReference>